<feature type="compositionally biased region" description="Low complexity" evidence="1">
    <location>
        <begin position="279"/>
        <end position="288"/>
    </location>
</feature>
<proteinExistence type="predicted"/>
<keyword evidence="3" id="KW-1185">Reference proteome</keyword>
<evidence type="ECO:0000313" key="3">
    <source>
        <dbReference type="Proteomes" id="UP001281761"/>
    </source>
</evidence>
<reference evidence="2 3" key="1">
    <citation type="journal article" date="2022" name="bioRxiv">
        <title>Genomics of Preaxostyla Flagellates Illuminates Evolutionary Transitions and the Path Towards Mitochondrial Loss.</title>
        <authorList>
            <person name="Novak L.V.F."/>
            <person name="Treitli S.C."/>
            <person name="Pyrih J."/>
            <person name="Halakuc P."/>
            <person name="Pipaliya S.V."/>
            <person name="Vacek V."/>
            <person name="Brzon O."/>
            <person name="Soukal P."/>
            <person name="Eme L."/>
            <person name="Dacks J.B."/>
            <person name="Karnkowska A."/>
            <person name="Elias M."/>
            <person name="Hampl V."/>
        </authorList>
    </citation>
    <scope>NUCLEOTIDE SEQUENCE [LARGE SCALE GENOMIC DNA]</scope>
    <source>
        <strain evidence="2">NAU3</strain>
        <tissue evidence="2">Gut</tissue>
    </source>
</reference>
<sequence>MISSDEYFPFQKWSTKDKVTANSVAQAFLSLVSMVRDDFQFSKKLIRKTSSFLSSVTSLVLPSIDVDDLMKAIGQGSTNPTAVILSIPLLRDLSVIADKDVLSGILFILRDGIQISSTDPLYSLTALDHTDLQSLRDVSLLSKVEHEGTNQSIFWFLLHSINRWETTGAETAGRGGILLLTLEREGEIVKVEAADCFERSLRDLDWGAAVWFGWGTPKHGACIPQHRAADLLDASIASVHIPALTPITYTHFSFIRMIQPRKLVGERTRKKSESLAFNSSSDSPSSASTRVGVGSIDLPDGLTGSISAEPSPRLPTRLPVS</sequence>
<dbReference type="Proteomes" id="UP001281761">
    <property type="component" value="Unassembled WGS sequence"/>
</dbReference>
<gene>
    <name evidence="2" type="ORF">BLNAU_10949</name>
</gene>
<dbReference type="EMBL" id="JARBJD010000082">
    <property type="protein sequence ID" value="KAK2954132.1"/>
    <property type="molecule type" value="Genomic_DNA"/>
</dbReference>
<evidence type="ECO:0000256" key="1">
    <source>
        <dbReference type="SAM" id="MobiDB-lite"/>
    </source>
</evidence>
<protein>
    <submittedName>
        <fullName evidence="2">Uncharacterized protein</fullName>
    </submittedName>
</protein>
<accession>A0ABQ9XSL5</accession>
<evidence type="ECO:0000313" key="2">
    <source>
        <dbReference type="EMBL" id="KAK2954132.1"/>
    </source>
</evidence>
<feature type="region of interest" description="Disordered" evidence="1">
    <location>
        <begin position="273"/>
        <end position="321"/>
    </location>
</feature>
<comment type="caution">
    <text evidence="2">The sequence shown here is derived from an EMBL/GenBank/DDBJ whole genome shotgun (WGS) entry which is preliminary data.</text>
</comment>
<name>A0ABQ9XSL5_9EUKA</name>
<organism evidence="2 3">
    <name type="scientific">Blattamonas nauphoetae</name>
    <dbReference type="NCBI Taxonomy" id="2049346"/>
    <lineage>
        <taxon>Eukaryota</taxon>
        <taxon>Metamonada</taxon>
        <taxon>Preaxostyla</taxon>
        <taxon>Oxymonadida</taxon>
        <taxon>Blattamonas</taxon>
    </lineage>
</organism>